<dbReference type="InterPro" id="IPR027417">
    <property type="entry name" value="P-loop_NTPase"/>
</dbReference>
<keyword evidence="4" id="KW-0342">GTP-binding</keyword>
<dbReference type="SUPFAM" id="SSF52540">
    <property type="entry name" value="P-loop containing nucleoside triphosphate hydrolases"/>
    <property type="match status" value="1"/>
</dbReference>
<evidence type="ECO:0000256" key="4">
    <source>
        <dbReference type="ARBA" id="ARBA00023134"/>
    </source>
</evidence>
<keyword evidence="5" id="KW-0472">Membrane</keyword>
<evidence type="ECO:0000256" key="5">
    <source>
        <dbReference type="ARBA" id="ARBA00023136"/>
    </source>
</evidence>
<sequence length="489" mass="52877">MEEVTYGLCHRVRSMCAEALTALRPGPFADAVGAVAERLAGDTLVVAVGGRLNAGKSTLVNALLGQRLAPTGGTETTLVSAWFRSYHMNRVWVHFNDGRSPASIPSRVGGGVPQSLQYDHSEVSHLVVEAANKSIDRAFALMDTPGRDAVSALDDYSMASIRKADALILAMPQPGEGDAAALREFQETMRGSRLSAANVLGVLTRIDQISEDTDLEEVRREADKVAGRSADRMTGLVAEVIPVATKLAETARCERLTEQHLYALGILAAADRDTLEDMLFDHEDFLSVAPDTVPVDPGMRKELLDLLAIYGIRQAVDAIDGGARDLSALRDALCERSGINRLLERVQQRLVTGADALRADAAMAALRTAAELAGAAEQEVAGRLRGLLRELGRHPAMRRVELAEAAQAQAAGMLPLPDQNSGQLHMLMAGVTDAQRVGLPEDASPEELRRRIGELVDEWKMLEASLPRRARLHATVVREMFEALYFSLL</sequence>
<name>A0A8J3PNR8_9ACTN</name>
<organism evidence="7 8">
    <name type="scientific">Planotetraspora kaengkrachanensis</name>
    <dbReference type="NCBI Taxonomy" id="575193"/>
    <lineage>
        <taxon>Bacteria</taxon>
        <taxon>Bacillati</taxon>
        <taxon>Actinomycetota</taxon>
        <taxon>Actinomycetes</taxon>
        <taxon>Streptosporangiales</taxon>
        <taxon>Streptosporangiaceae</taxon>
        <taxon>Planotetraspora</taxon>
    </lineage>
</organism>
<evidence type="ECO:0000256" key="3">
    <source>
        <dbReference type="ARBA" id="ARBA00022801"/>
    </source>
</evidence>
<dbReference type="GO" id="GO:0005525">
    <property type="term" value="F:GTP binding"/>
    <property type="evidence" value="ECO:0007669"/>
    <property type="project" value="UniProtKB-KW"/>
</dbReference>
<evidence type="ECO:0000313" key="7">
    <source>
        <dbReference type="EMBL" id="GIG76876.1"/>
    </source>
</evidence>
<protein>
    <recommendedName>
        <fullName evidence="6">Dynamin N-terminal domain-containing protein</fullName>
    </recommendedName>
</protein>
<keyword evidence="2" id="KW-0547">Nucleotide-binding</keyword>
<comment type="subcellular location">
    <subcellularLocation>
        <location evidence="1">Membrane</location>
    </subcellularLocation>
</comment>
<dbReference type="EMBL" id="BONV01000001">
    <property type="protein sequence ID" value="GIG76876.1"/>
    <property type="molecule type" value="Genomic_DNA"/>
</dbReference>
<gene>
    <name evidence="7" type="ORF">Pka01_00030</name>
</gene>
<evidence type="ECO:0000313" key="8">
    <source>
        <dbReference type="Proteomes" id="UP000630097"/>
    </source>
</evidence>
<dbReference type="PANTHER" id="PTHR10465">
    <property type="entry name" value="TRANSMEMBRANE GTPASE FZO1"/>
    <property type="match status" value="1"/>
</dbReference>
<comment type="caution">
    <text evidence="7">The sequence shown here is derived from an EMBL/GenBank/DDBJ whole genome shotgun (WGS) entry which is preliminary data.</text>
</comment>
<dbReference type="Gene3D" id="3.40.50.300">
    <property type="entry name" value="P-loop containing nucleotide triphosphate hydrolases"/>
    <property type="match status" value="1"/>
</dbReference>
<dbReference type="AlphaFoldDB" id="A0A8J3PNR8"/>
<dbReference type="Proteomes" id="UP000630097">
    <property type="component" value="Unassembled WGS sequence"/>
</dbReference>
<evidence type="ECO:0000259" key="6">
    <source>
        <dbReference type="Pfam" id="PF00350"/>
    </source>
</evidence>
<dbReference type="InterPro" id="IPR045063">
    <property type="entry name" value="Dynamin_N"/>
</dbReference>
<evidence type="ECO:0000256" key="2">
    <source>
        <dbReference type="ARBA" id="ARBA00022741"/>
    </source>
</evidence>
<evidence type="ECO:0000256" key="1">
    <source>
        <dbReference type="ARBA" id="ARBA00004370"/>
    </source>
</evidence>
<keyword evidence="8" id="KW-1185">Reference proteome</keyword>
<reference evidence="7 8" key="1">
    <citation type="submission" date="2021-01" db="EMBL/GenBank/DDBJ databases">
        <title>Whole genome shotgun sequence of Planotetraspora kaengkrachanensis NBRC 104272.</title>
        <authorList>
            <person name="Komaki H."/>
            <person name="Tamura T."/>
        </authorList>
    </citation>
    <scope>NUCLEOTIDE SEQUENCE [LARGE SCALE GENOMIC DNA]</scope>
    <source>
        <strain evidence="7 8">NBRC 104272</strain>
    </source>
</reference>
<dbReference type="GO" id="GO:0016020">
    <property type="term" value="C:membrane"/>
    <property type="evidence" value="ECO:0007669"/>
    <property type="project" value="UniProtKB-SubCell"/>
</dbReference>
<accession>A0A8J3PNR8</accession>
<proteinExistence type="predicted"/>
<dbReference type="GO" id="GO:0003924">
    <property type="term" value="F:GTPase activity"/>
    <property type="evidence" value="ECO:0007669"/>
    <property type="project" value="InterPro"/>
</dbReference>
<dbReference type="InterPro" id="IPR027094">
    <property type="entry name" value="Mitofusin_fam"/>
</dbReference>
<keyword evidence="3" id="KW-0378">Hydrolase</keyword>
<feature type="domain" description="Dynamin N-terminal" evidence="6">
    <location>
        <begin position="46"/>
        <end position="186"/>
    </location>
</feature>
<dbReference type="PANTHER" id="PTHR10465:SF0">
    <property type="entry name" value="SARCALUMENIN"/>
    <property type="match status" value="1"/>
</dbReference>
<dbReference type="Pfam" id="PF00350">
    <property type="entry name" value="Dynamin_N"/>
    <property type="match status" value="1"/>
</dbReference>